<keyword evidence="1" id="KW-0472">Membrane</keyword>
<reference evidence="2 3" key="1">
    <citation type="submission" date="2021-11" db="EMBL/GenBank/DDBJ databases">
        <authorList>
            <person name="Huq M.A."/>
        </authorList>
    </citation>
    <scope>NUCLEOTIDE SEQUENCE [LARGE SCALE GENOMIC DNA]</scope>
    <source>
        <strain evidence="2 3">MAHUQ-52</strain>
    </source>
</reference>
<dbReference type="Proteomes" id="UP001198701">
    <property type="component" value="Unassembled WGS sequence"/>
</dbReference>
<dbReference type="EMBL" id="JAJHPV010000014">
    <property type="protein sequence ID" value="MCC6072516.1"/>
    <property type="molecule type" value="Genomic_DNA"/>
</dbReference>
<evidence type="ECO:0008006" key="4">
    <source>
        <dbReference type="Google" id="ProtNLM"/>
    </source>
</evidence>
<organism evidence="2 3">
    <name type="scientific">Massilia agrisoli</name>
    <dbReference type="NCBI Taxonomy" id="2892444"/>
    <lineage>
        <taxon>Bacteria</taxon>
        <taxon>Pseudomonadati</taxon>
        <taxon>Pseudomonadota</taxon>
        <taxon>Betaproteobacteria</taxon>
        <taxon>Burkholderiales</taxon>
        <taxon>Oxalobacteraceae</taxon>
        <taxon>Telluria group</taxon>
        <taxon>Massilia</taxon>
    </lineage>
</organism>
<evidence type="ECO:0000313" key="3">
    <source>
        <dbReference type="Proteomes" id="UP001198701"/>
    </source>
</evidence>
<name>A0ABS8IVL8_9BURK</name>
<evidence type="ECO:0000313" key="2">
    <source>
        <dbReference type="EMBL" id="MCC6072516.1"/>
    </source>
</evidence>
<protein>
    <recommendedName>
        <fullName evidence="4">Restriction endonuclease type IV Mrr domain-containing protein</fullName>
    </recommendedName>
</protein>
<accession>A0ABS8IVL8</accession>
<proteinExistence type="predicted"/>
<evidence type="ECO:0000256" key="1">
    <source>
        <dbReference type="SAM" id="Phobius"/>
    </source>
</evidence>
<keyword evidence="3" id="KW-1185">Reference proteome</keyword>
<comment type="caution">
    <text evidence="2">The sequence shown here is derived from an EMBL/GenBank/DDBJ whole genome shotgun (WGS) entry which is preliminary data.</text>
</comment>
<keyword evidence="1" id="KW-1133">Transmembrane helix</keyword>
<sequence length="194" mass="21435">MNNFLTSIVGGLAIPLLALLFKLAYDRWLVGRTKDVIATLDNGKVETFTVHASASDDQVADTVRYGITFKRDVSAALEKLSRSLDGFRLREAPHVDFIVEVRGRTIAIECKNDVEHISEAAIEKFLRAKAGLSKLLLVSRQPVPSTVLDRTHRFIESGQLSYVAISANDDIAAELSKAMRLELHPMKPEITSTS</sequence>
<dbReference type="RefSeq" id="WP_229433411.1">
    <property type="nucleotide sequence ID" value="NZ_JAJHPV010000014.1"/>
</dbReference>
<keyword evidence="1" id="KW-0812">Transmembrane</keyword>
<feature type="transmembrane region" description="Helical" evidence="1">
    <location>
        <begin position="6"/>
        <end position="25"/>
    </location>
</feature>
<gene>
    <name evidence="2" type="ORF">LMJ30_16355</name>
</gene>